<keyword evidence="2" id="KW-1185">Reference proteome</keyword>
<name>A0ACC2H826_DALPE</name>
<sequence length="138" mass="15931">MLLLCLVWFLTTCMGVSSEDLNPVNKQEYYLEGTSVIVSYKYSKKATGVDQFYWYRQDTRQRPEFFIYILGSDGETKKDSQNPRRSVKMSEDRSRVDLEISSAEVTDSALYYCAVKPTVTGNPETLYKNVKLSMDVFL</sequence>
<reference evidence="1" key="1">
    <citation type="submission" date="2021-05" db="EMBL/GenBank/DDBJ databases">
        <authorList>
            <person name="Pan Q."/>
            <person name="Jouanno E."/>
            <person name="Zahm M."/>
            <person name="Klopp C."/>
            <person name="Cabau C."/>
            <person name="Louis A."/>
            <person name="Berthelot C."/>
            <person name="Parey E."/>
            <person name="Roest Crollius H."/>
            <person name="Montfort J."/>
            <person name="Robinson-Rechavi M."/>
            <person name="Bouchez O."/>
            <person name="Lampietro C."/>
            <person name="Lopez Roques C."/>
            <person name="Donnadieu C."/>
            <person name="Postlethwait J."/>
            <person name="Bobe J."/>
            <person name="Dillon D."/>
            <person name="Chandos A."/>
            <person name="von Hippel F."/>
            <person name="Guiguen Y."/>
        </authorList>
    </citation>
    <scope>NUCLEOTIDE SEQUENCE</scope>
    <source>
        <strain evidence="1">YG-Jan2019</strain>
    </source>
</reference>
<dbReference type="EMBL" id="CM055732">
    <property type="protein sequence ID" value="KAJ8011922.1"/>
    <property type="molecule type" value="Genomic_DNA"/>
</dbReference>
<organism evidence="1 2">
    <name type="scientific">Dallia pectoralis</name>
    <name type="common">Alaska blackfish</name>
    <dbReference type="NCBI Taxonomy" id="75939"/>
    <lineage>
        <taxon>Eukaryota</taxon>
        <taxon>Metazoa</taxon>
        <taxon>Chordata</taxon>
        <taxon>Craniata</taxon>
        <taxon>Vertebrata</taxon>
        <taxon>Euteleostomi</taxon>
        <taxon>Actinopterygii</taxon>
        <taxon>Neopterygii</taxon>
        <taxon>Teleostei</taxon>
        <taxon>Protacanthopterygii</taxon>
        <taxon>Esociformes</taxon>
        <taxon>Umbridae</taxon>
        <taxon>Dallia</taxon>
    </lineage>
</organism>
<protein>
    <submittedName>
        <fullName evidence="1">Uncharacterized protein</fullName>
    </submittedName>
</protein>
<comment type="caution">
    <text evidence="1">The sequence shown here is derived from an EMBL/GenBank/DDBJ whole genome shotgun (WGS) entry which is preliminary data.</text>
</comment>
<proteinExistence type="predicted"/>
<dbReference type="Proteomes" id="UP001157502">
    <property type="component" value="Chromosome 5"/>
</dbReference>
<accession>A0ACC2H826</accession>
<evidence type="ECO:0000313" key="2">
    <source>
        <dbReference type="Proteomes" id="UP001157502"/>
    </source>
</evidence>
<gene>
    <name evidence="1" type="ORF">DPEC_G00063340</name>
</gene>
<evidence type="ECO:0000313" key="1">
    <source>
        <dbReference type="EMBL" id="KAJ8011922.1"/>
    </source>
</evidence>